<evidence type="ECO:0000313" key="5">
    <source>
        <dbReference type="Proteomes" id="UP000698752"/>
    </source>
</evidence>
<dbReference type="InterPro" id="IPR000182">
    <property type="entry name" value="GNAT_dom"/>
</dbReference>
<evidence type="ECO:0000313" key="4">
    <source>
        <dbReference type="EMBL" id="MBR0650752.1"/>
    </source>
</evidence>
<dbReference type="PANTHER" id="PTHR43877">
    <property type="entry name" value="AMINOALKYLPHOSPHONATE N-ACETYLTRANSFERASE-RELATED-RELATED"/>
    <property type="match status" value="1"/>
</dbReference>
<keyword evidence="1" id="KW-0808">Transferase</keyword>
<dbReference type="CDD" id="cd04301">
    <property type="entry name" value="NAT_SF"/>
    <property type="match status" value="2"/>
</dbReference>
<dbReference type="Proteomes" id="UP000698752">
    <property type="component" value="Unassembled WGS sequence"/>
</dbReference>
<name>A0ABS5EI94_9PROT</name>
<dbReference type="Gene3D" id="3.40.630.30">
    <property type="match status" value="2"/>
</dbReference>
<gene>
    <name evidence="4" type="ORF">GXW78_13830</name>
</gene>
<evidence type="ECO:0000256" key="1">
    <source>
        <dbReference type="ARBA" id="ARBA00022679"/>
    </source>
</evidence>
<protein>
    <submittedName>
        <fullName evidence="4">GNAT family N-acetyltransferase</fullName>
    </submittedName>
</protein>
<dbReference type="InterPro" id="IPR050832">
    <property type="entry name" value="Bact_Acetyltransf"/>
</dbReference>
<proteinExistence type="predicted"/>
<evidence type="ECO:0000259" key="3">
    <source>
        <dbReference type="PROSITE" id="PS51186"/>
    </source>
</evidence>
<keyword evidence="5" id="KW-1185">Reference proteome</keyword>
<comment type="caution">
    <text evidence="4">The sequence shown here is derived from an EMBL/GenBank/DDBJ whole genome shotgun (WGS) entry which is preliminary data.</text>
</comment>
<sequence>MQGALVTPAAPRAAIRDGRDEDAEGFIALVGTCWAEYPGCILDVDGEVPELRALATYFRDQGGRLWAAEQDGRLVGMIATRPLKEDAAWEICRMYVDAAARGSGIAGALLDTAETHARNSGAERMVLWTDTRFTRAHGFYEKLGYVRHGSIRILDDISHSLEFRYAKPAAGLVVEALDAAAVASAERRLSDLLIACVADGASLTFLPPLPRDRAAGFWKGHSAAVAAGTRVLLAAWLDGRLAGSVTIEFATEQTTPDAAAIRTLMVDPALRRRGIGRALMRRAEQAARAHGRRILTLDARAGSAAEALYRMESWVELGRIPRYEIDAERRPCDTVFFWKAL</sequence>
<dbReference type="PROSITE" id="PS51186">
    <property type="entry name" value="GNAT"/>
    <property type="match status" value="2"/>
</dbReference>
<feature type="domain" description="N-acetyltransferase" evidence="3">
    <location>
        <begin position="13"/>
        <end position="170"/>
    </location>
</feature>
<dbReference type="SUPFAM" id="SSF55729">
    <property type="entry name" value="Acyl-CoA N-acyltransferases (Nat)"/>
    <property type="match status" value="2"/>
</dbReference>
<accession>A0ABS5EI94</accession>
<dbReference type="Pfam" id="PF00583">
    <property type="entry name" value="Acetyltransf_1"/>
    <property type="match status" value="2"/>
</dbReference>
<organism evidence="4 5">
    <name type="scientific">Neoroseomonas terrae</name>
    <dbReference type="NCBI Taxonomy" id="424799"/>
    <lineage>
        <taxon>Bacteria</taxon>
        <taxon>Pseudomonadati</taxon>
        <taxon>Pseudomonadota</taxon>
        <taxon>Alphaproteobacteria</taxon>
        <taxon>Acetobacterales</taxon>
        <taxon>Acetobacteraceae</taxon>
        <taxon>Neoroseomonas</taxon>
    </lineage>
</organism>
<keyword evidence="2" id="KW-0012">Acyltransferase</keyword>
<feature type="domain" description="N-acetyltransferase" evidence="3">
    <location>
        <begin position="161"/>
        <end position="341"/>
    </location>
</feature>
<dbReference type="EMBL" id="JAAEDI010000014">
    <property type="protein sequence ID" value="MBR0650752.1"/>
    <property type="molecule type" value="Genomic_DNA"/>
</dbReference>
<evidence type="ECO:0000256" key="2">
    <source>
        <dbReference type="ARBA" id="ARBA00023315"/>
    </source>
</evidence>
<reference evidence="5" key="1">
    <citation type="journal article" date="2021" name="Syst. Appl. Microbiol.">
        <title>Roseomonas hellenica sp. nov., isolated from roots of wild-growing Alkanna tinctoria.</title>
        <authorList>
            <person name="Rat A."/>
            <person name="Naranjo H.D."/>
            <person name="Lebbe L."/>
            <person name="Cnockaert M."/>
            <person name="Krigas N."/>
            <person name="Grigoriadou K."/>
            <person name="Maloupa E."/>
            <person name="Willems A."/>
        </authorList>
    </citation>
    <scope>NUCLEOTIDE SEQUENCE [LARGE SCALE GENOMIC DNA]</scope>
    <source>
        <strain evidence="5">LMG 31159</strain>
    </source>
</reference>
<dbReference type="PANTHER" id="PTHR43877:SF2">
    <property type="entry name" value="AMINOALKYLPHOSPHONATE N-ACETYLTRANSFERASE-RELATED"/>
    <property type="match status" value="1"/>
</dbReference>
<dbReference type="InterPro" id="IPR016181">
    <property type="entry name" value="Acyl_CoA_acyltransferase"/>
</dbReference>